<evidence type="ECO:0000313" key="4">
    <source>
        <dbReference type="Proteomes" id="UP001342418"/>
    </source>
</evidence>
<reference evidence="3 4" key="1">
    <citation type="submission" date="2018-07" db="EMBL/GenBank/DDBJ databases">
        <title>Genome sequence of Nitratireductor thuwali#1536.</title>
        <authorList>
            <person name="Michoud G."/>
            <person name="Merlino G."/>
            <person name="Sefrji F.O."/>
            <person name="Daffonchio D."/>
        </authorList>
    </citation>
    <scope>NUCLEOTIDE SEQUENCE [LARGE SCALE GENOMIC DNA]</scope>
    <source>
        <strain evidence="4">Nit1536</strain>
    </source>
</reference>
<dbReference type="Proteomes" id="UP001342418">
    <property type="component" value="Chromosome"/>
</dbReference>
<dbReference type="RefSeq" id="WP_338528386.1">
    <property type="nucleotide sequence ID" value="NZ_CP030941.1"/>
</dbReference>
<dbReference type="EMBL" id="CP030941">
    <property type="protein sequence ID" value="UUP15918.1"/>
    <property type="molecule type" value="Genomic_DNA"/>
</dbReference>
<organism evidence="3 4">
    <name type="scientific">Nitratireductor thuwali</name>
    <dbReference type="NCBI Taxonomy" id="2267699"/>
    <lineage>
        <taxon>Bacteria</taxon>
        <taxon>Pseudomonadati</taxon>
        <taxon>Pseudomonadota</taxon>
        <taxon>Alphaproteobacteria</taxon>
        <taxon>Hyphomicrobiales</taxon>
        <taxon>Phyllobacteriaceae</taxon>
        <taxon>Nitratireductor</taxon>
    </lineage>
</organism>
<feature type="signal peptide" evidence="1">
    <location>
        <begin position="1"/>
        <end position="27"/>
    </location>
</feature>
<keyword evidence="1" id="KW-0732">Signal</keyword>
<feature type="domain" description="SsuA/THI5-like" evidence="2">
    <location>
        <begin position="45"/>
        <end position="260"/>
    </location>
</feature>
<evidence type="ECO:0000313" key="3">
    <source>
        <dbReference type="EMBL" id="UUP15918.1"/>
    </source>
</evidence>
<evidence type="ECO:0000259" key="2">
    <source>
        <dbReference type="Pfam" id="PF09084"/>
    </source>
</evidence>
<dbReference type="SUPFAM" id="SSF53850">
    <property type="entry name" value="Periplasmic binding protein-like II"/>
    <property type="match status" value="1"/>
</dbReference>
<keyword evidence="4" id="KW-1185">Reference proteome</keyword>
<dbReference type="InterPro" id="IPR027939">
    <property type="entry name" value="NMT1/THI5"/>
</dbReference>
<feature type="chain" id="PRO_5046329369" evidence="1">
    <location>
        <begin position="28"/>
        <end position="341"/>
    </location>
</feature>
<dbReference type="Gene3D" id="3.40.190.10">
    <property type="entry name" value="Periplasmic binding protein-like II"/>
    <property type="match status" value="2"/>
</dbReference>
<sequence length="341" mass="35707">MSMLKGTRLALALGLSTLAAAPMAAEAADELKPVVFSLDFIPLGRHAPWYAAVEEGFFAEEGLDVTIIPSQGTAQVMQAIASGTAQFGFVDLPGVVLAQAGGTDIEMISVNYQKSPYAIFSLANGGDVQDIAQIEGLSLGSGAGSITPKVIGGFMSQNGLSASSLEIVNVAPPARASALLSGQVPAIEFFVMAKPGLEKAAKEAGTELRTFLLADNGLELYSNGIGALGSYLDENPDVAEGFVRAAMRGWKFTLDNPEKAADHIVKNVDGLDHDVVLAEIEVVRNLAVTDDVKEHGLGWFSPEKMKTGVEFVIDNVGVDGTAPEAGSIYRSEFLPEPAILP</sequence>
<name>A0ABY5MFG8_9HYPH</name>
<gene>
    <name evidence="3" type="primary">thiY_1</name>
    <name evidence="3" type="ORF">NTH_00358</name>
</gene>
<evidence type="ECO:0000256" key="1">
    <source>
        <dbReference type="SAM" id="SignalP"/>
    </source>
</evidence>
<dbReference type="PANTHER" id="PTHR31528:SF15">
    <property type="entry name" value="RIBOFLAVIN-BINDING PROTEIN RIBY"/>
    <property type="match status" value="1"/>
</dbReference>
<dbReference type="PANTHER" id="PTHR31528">
    <property type="entry name" value="4-AMINO-5-HYDROXYMETHYL-2-METHYLPYRIMIDINE PHOSPHATE SYNTHASE THI11-RELATED"/>
    <property type="match status" value="1"/>
</dbReference>
<proteinExistence type="predicted"/>
<dbReference type="InterPro" id="IPR015168">
    <property type="entry name" value="SsuA/THI5"/>
</dbReference>
<accession>A0ABY5MFG8</accession>
<protein>
    <submittedName>
        <fullName evidence="3">Formylaminopyrimidine-binding protein</fullName>
    </submittedName>
</protein>
<dbReference type="Pfam" id="PF09084">
    <property type="entry name" value="NMT1"/>
    <property type="match status" value="1"/>
</dbReference>